<dbReference type="GO" id="GO:1990904">
    <property type="term" value="C:ribonucleoprotein complex"/>
    <property type="evidence" value="ECO:0007669"/>
    <property type="project" value="UniProtKB-KW"/>
</dbReference>
<evidence type="ECO:0000256" key="5">
    <source>
        <dbReference type="ARBA" id="ARBA00023274"/>
    </source>
</evidence>
<evidence type="ECO:0000256" key="7">
    <source>
        <dbReference type="ARBA" id="ARBA00035187"/>
    </source>
</evidence>
<evidence type="ECO:0000256" key="2">
    <source>
        <dbReference type="ARBA" id="ARBA00022946"/>
    </source>
</evidence>
<evidence type="ECO:0000313" key="10">
    <source>
        <dbReference type="Proteomes" id="UP000198287"/>
    </source>
</evidence>
<comment type="subcellular location">
    <subcellularLocation>
        <location evidence="1">Mitochondrion</location>
    </subcellularLocation>
</comment>
<dbReference type="Gene3D" id="3.30.160.20">
    <property type="match status" value="1"/>
</dbReference>
<dbReference type="EMBL" id="LNIX01000009">
    <property type="protein sequence ID" value="OXA50218.1"/>
    <property type="molecule type" value="Genomic_DNA"/>
</dbReference>
<dbReference type="Proteomes" id="UP000198287">
    <property type="component" value="Unassembled WGS sequence"/>
</dbReference>
<keyword evidence="2" id="KW-0809">Transit peptide</keyword>
<comment type="similarity">
    <text evidence="6">Belongs to the ribonuclease III family. Mitochondrion-specific ribosomal protein mL44 subfamily.</text>
</comment>
<dbReference type="AlphaFoldDB" id="A0A226DYW4"/>
<dbReference type="InterPro" id="IPR000999">
    <property type="entry name" value="RNase_III_dom"/>
</dbReference>
<dbReference type="GO" id="GO:0006396">
    <property type="term" value="P:RNA processing"/>
    <property type="evidence" value="ECO:0007669"/>
    <property type="project" value="InterPro"/>
</dbReference>
<evidence type="ECO:0000256" key="1">
    <source>
        <dbReference type="ARBA" id="ARBA00004173"/>
    </source>
</evidence>
<dbReference type="CDD" id="cd19874">
    <property type="entry name" value="DSRM_MRPL44"/>
    <property type="match status" value="1"/>
</dbReference>
<protein>
    <recommendedName>
        <fullName evidence="7">Large ribosomal subunit protein mL44</fullName>
    </recommendedName>
</protein>
<evidence type="ECO:0000313" key="9">
    <source>
        <dbReference type="EMBL" id="OXA50218.1"/>
    </source>
</evidence>
<keyword evidence="5" id="KW-0687">Ribonucleoprotein</keyword>
<gene>
    <name evidence="9" type="ORF">Fcan01_15247</name>
</gene>
<dbReference type="PROSITE" id="PS50142">
    <property type="entry name" value="RNASE_3_2"/>
    <property type="match status" value="1"/>
</dbReference>
<comment type="caution">
    <text evidence="9">The sequence shown here is derived from an EMBL/GenBank/DDBJ whole genome shotgun (WGS) entry which is preliminary data.</text>
</comment>
<dbReference type="OrthoDB" id="444135at2759"/>
<dbReference type="GO" id="GO:0005840">
    <property type="term" value="C:ribosome"/>
    <property type="evidence" value="ECO:0007669"/>
    <property type="project" value="UniProtKB-KW"/>
</dbReference>
<keyword evidence="10" id="KW-1185">Reference proteome</keyword>
<proteinExistence type="inferred from homology"/>
<dbReference type="Pfam" id="PF22935">
    <property type="entry name" value="RM44_endonuclase"/>
    <property type="match status" value="1"/>
</dbReference>
<dbReference type="InterPro" id="IPR055189">
    <property type="entry name" value="RM44_endonuclase"/>
</dbReference>
<accession>A0A226DYW4</accession>
<dbReference type="SMART" id="SM00535">
    <property type="entry name" value="RIBOc"/>
    <property type="match status" value="1"/>
</dbReference>
<reference evidence="9 10" key="1">
    <citation type="submission" date="2015-12" db="EMBL/GenBank/DDBJ databases">
        <title>The genome of Folsomia candida.</title>
        <authorList>
            <person name="Faddeeva A."/>
            <person name="Derks M.F."/>
            <person name="Anvar Y."/>
            <person name="Smit S."/>
            <person name="Van Straalen N."/>
            <person name="Roelofs D."/>
        </authorList>
    </citation>
    <scope>NUCLEOTIDE SEQUENCE [LARGE SCALE GENOMIC DNA]</scope>
    <source>
        <strain evidence="9 10">VU population</strain>
        <tissue evidence="9">Whole body</tissue>
    </source>
</reference>
<dbReference type="InterPro" id="IPR036389">
    <property type="entry name" value="RNase_III_sf"/>
</dbReference>
<sequence>MNNSLKIVTACVTTSSQLNFLKFGLGHGQICRIHNWVRPVRYVLRRRRKVEYEKFPERAKPIRRSAFNDWNYRAELYAFGKRLGEEFDEPLLNQALIDKSYIHFEKRRLEELGLDPNSIQLQDNGELAERGKSLLEQVLNAFMVKEFPKLPKEGVEAVVQSLTSDPILKQVSLLIGTKDIIQCQDYPPSDQVYSTAFQAIVGALEQSSGLERVEKFILDVVASHLCGKDIHDFWDIPKPWHMLLDLTRPQGKTLEPRLLREAGKNTLLSVYVVGIYDENKVLMGTGVGETIDIAQEMGARDVLRGMFGTKTPLAPFHFQTDNFPMQLIPHVR</sequence>
<dbReference type="OMA" id="ACYRVGL"/>
<keyword evidence="3" id="KW-0689">Ribosomal protein</keyword>
<organism evidence="9 10">
    <name type="scientific">Folsomia candida</name>
    <name type="common">Springtail</name>
    <dbReference type="NCBI Taxonomy" id="158441"/>
    <lineage>
        <taxon>Eukaryota</taxon>
        <taxon>Metazoa</taxon>
        <taxon>Ecdysozoa</taxon>
        <taxon>Arthropoda</taxon>
        <taxon>Hexapoda</taxon>
        <taxon>Collembola</taxon>
        <taxon>Entomobryomorpha</taxon>
        <taxon>Isotomoidea</taxon>
        <taxon>Isotomidae</taxon>
        <taxon>Proisotominae</taxon>
        <taxon>Folsomia</taxon>
    </lineage>
</organism>
<dbReference type="GO" id="GO:0005739">
    <property type="term" value="C:mitochondrion"/>
    <property type="evidence" value="ECO:0007669"/>
    <property type="project" value="UniProtKB-SubCell"/>
</dbReference>
<dbReference type="GO" id="GO:0004525">
    <property type="term" value="F:ribonuclease III activity"/>
    <property type="evidence" value="ECO:0007669"/>
    <property type="project" value="InterPro"/>
</dbReference>
<evidence type="ECO:0000259" key="8">
    <source>
        <dbReference type="PROSITE" id="PS50142"/>
    </source>
</evidence>
<name>A0A226DYW4_FOLCA</name>
<dbReference type="Pfam" id="PF22892">
    <property type="entry name" value="DSRM_MRPL44"/>
    <property type="match status" value="1"/>
</dbReference>
<evidence type="ECO:0000256" key="6">
    <source>
        <dbReference type="ARBA" id="ARBA00024034"/>
    </source>
</evidence>
<feature type="domain" description="RNase III" evidence="8">
    <location>
        <begin position="76"/>
        <end position="209"/>
    </location>
</feature>
<keyword evidence="4" id="KW-0496">Mitochondrion</keyword>
<dbReference type="STRING" id="158441.A0A226DYW4"/>
<evidence type="ECO:0000256" key="4">
    <source>
        <dbReference type="ARBA" id="ARBA00023128"/>
    </source>
</evidence>
<dbReference type="InterPro" id="IPR044444">
    <property type="entry name" value="Ribosomal_mL44_DSRM_metazoa"/>
</dbReference>
<evidence type="ECO:0000256" key="3">
    <source>
        <dbReference type="ARBA" id="ARBA00022980"/>
    </source>
</evidence>
<dbReference type="GO" id="GO:0003725">
    <property type="term" value="F:double-stranded RNA binding"/>
    <property type="evidence" value="ECO:0007669"/>
    <property type="project" value="InterPro"/>
</dbReference>
<dbReference type="Gene3D" id="1.10.1520.10">
    <property type="entry name" value="Ribonuclease III domain"/>
    <property type="match status" value="1"/>
</dbReference>
<dbReference type="SUPFAM" id="SSF69065">
    <property type="entry name" value="RNase III domain-like"/>
    <property type="match status" value="1"/>
</dbReference>